<dbReference type="PANTHER" id="PTHR38788">
    <property type="entry name" value="CLR5 DOMAIN-CONTAINING PROTEIN"/>
    <property type="match status" value="1"/>
</dbReference>
<gene>
    <name evidence="2" type="ORF">TWF718_009959</name>
</gene>
<evidence type="ECO:0000313" key="3">
    <source>
        <dbReference type="Proteomes" id="UP001313282"/>
    </source>
</evidence>
<dbReference type="InterPro" id="IPR025676">
    <property type="entry name" value="Clr5_dom"/>
</dbReference>
<feature type="domain" description="Clr5" evidence="1">
    <location>
        <begin position="18"/>
        <end position="70"/>
    </location>
</feature>
<accession>A0AAN8MUM4</accession>
<dbReference type="EMBL" id="JAVHNR010000007">
    <property type="protein sequence ID" value="KAK6337176.1"/>
    <property type="molecule type" value="Genomic_DNA"/>
</dbReference>
<name>A0AAN8MUM4_9PEZI</name>
<keyword evidence="3" id="KW-1185">Reference proteome</keyword>
<comment type="caution">
    <text evidence="2">The sequence shown here is derived from an EMBL/GenBank/DDBJ whole genome shotgun (WGS) entry which is preliminary data.</text>
</comment>
<evidence type="ECO:0000259" key="1">
    <source>
        <dbReference type="Pfam" id="PF14420"/>
    </source>
</evidence>
<organism evidence="2 3">
    <name type="scientific">Orbilia javanica</name>
    <dbReference type="NCBI Taxonomy" id="47235"/>
    <lineage>
        <taxon>Eukaryota</taxon>
        <taxon>Fungi</taxon>
        <taxon>Dikarya</taxon>
        <taxon>Ascomycota</taxon>
        <taxon>Pezizomycotina</taxon>
        <taxon>Orbiliomycetes</taxon>
        <taxon>Orbiliales</taxon>
        <taxon>Orbiliaceae</taxon>
        <taxon>Orbilia</taxon>
    </lineage>
</organism>
<evidence type="ECO:0000313" key="2">
    <source>
        <dbReference type="EMBL" id="KAK6337176.1"/>
    </source>
</evidence>
<dbReference type="Pfam" id="PF14420">
    <property type="entry name" value="Clr5"/>
    <property type="match status" value="1"/>
</dbReference>
<dbReference type="AlphaFoldDB" id="A0AAN8MUM4"/>
<proteinExistence type="predicted"/>
<dbReference type="Proteomes" id="UP001313282">
    <property type="component" value="Unassembled WGS sequence"/>
</dbReference>
<sequence>MTSRQQVKKCQAAKISLETWEYHKGDISRLYLEERKTLEEVRVAMELNVGFTATKSQYIRMVNEVWRLKKNLKGDDVQCIESREKKRAQDGKRTGVKVGTRVLDEIELRRKRRRHMNNVSVFEKFQRRFMEESDNYEAESRTPEGMQIFTPSPSPSLSPLPISPGTLAPIELSPLELLRQSNHRRATNLQPSWSSIRLGIPLNAPVSINFAANSGPLQHLPRSLTTCFAFSDIALAPSTITPIASIDIQLPHSALPPELAGFHHTPPARERTVLKTFRTSDYSDIDSLVSELIRLLLDSLPDVIEGPGLDLGLEPKDIFPEPVILPIAFVETLYQSAFEIIERQRNILNS</sequence>
<protein>
    <recommendedName>
        <fullName evidence="1">Clr5 domain-containing protein</fullName>
    </recommendedName>
</protein>
<reference evidence="2 3" key="1">
    <citation type="submission" date="2019-10" db="EMBL/GenBank/DDBJ databases">
        <authorList>
            <person name="Palmer J.M."/>
        </authorList>
    </citation>
    <scope>NUCLEOTIDE SEQUENCE [LARGE SCALE GENOMIC DNA]</scope>
    <source>
        <strain evidence="2 3">TWF718</strain>
    </source>
</reference>
<dbReference type="PANTHER" id="PTHR38788:SF3">
    <property type="entry name" value="CLR5 DOMAIN-CONTAINING PROTEIN"/>
    <property type="match status" value="1"/>
</dbReference>